<dbReference type="InterPro" id="IPR001763">
    <property type="entry name" value="Rhodanese-like_dom"/>
</dbReference>
<keyword evidence="1" id="KW-1133">Transmembrane helix</keyword>
<keyword evidence="1" id="KW-0472">Membrane</keyword>
<dbReference type="EC" id="2.8.1.1" evidence="3"/>
<dbReference type="PANTHER" id="PTHR43031">
    <property type="entry name" value="FAD-DEPENDENT OXIDOREDUCTASE"/>
    <property type="match status" value="1"/>
</dbReference>
<dbReference type="InterPro" id="IPR036873">
    <property type="entry name" value="Rhodanese-like_dom_sf"/>
</dbReference>
<reference evidence="3 4" key="1">
    <citation type="submission" date="2017-03" db="EMBL/GenBank/DDBJ databases">
        <title>Complete sequence of Clostridium formicaceticum DSM 92.</title>
        <authorList>
            <person name="Poehlein A."/>
            <person name="Karl M."/>
            <person name="Bengelsdorf F.R."/>
            <person name="Duerre P."/>
            <person name="Daniel R."/>
        </authorList>
    </citation>
    <scope>NUCLEOTIDE SEQUENCE [LARGE SCALE GENOMIC DNA]</scope>
    <source>
        <strain evidence="3 4">DSM 92</strain>
    </source>
</reference>
<dbReference type="CDD" id="cd00158">
    <property type="entry name" value="RHOD"/>
    <property type="match status" value="1"/>
</dbReference>
<dbReference type="EMBL" id="CP020559">
    <property type="protein sequence ID" value="ARE85780.1"/>
    <property type="molecule type" value="Genomic_DNA"/>
</dbReference>
<proteinExistence type="predicted"/>
<name>A0AAC9RHV8_9CLOT</name>
<dbReference type="PROSITE" id="PS50206">
    <property type="entry name" value="RHODANESE_3"/>
    <property type="match status" value="1"/>
</dbReference>
<sequence length="152" mass="17629">MHIFVVKRRNLYILLGFLLVLIIGIVFFIFTRDKAVSNYSTIKYTYSNLLPEEAKELIEGNPHIVILDVRNEKEYDQGHLENAFLLPLKDLKQRKSELATENIYLIYCGNGKDSQKASKLLSESGYPRVYSLVGGYKKWPYEIKKSVIYSDD</sequence>
<evidence type="ECO:0000313" key="4">
    <source>
        <dbReference type="Proteomes" id="UP000192478"/>
    </source>
</evidence>
<dbReference type="Gene3D" id="3.40.250.10">
    <property type="entry name" value="Rhodanese-like domain"/>
    <property type="match status" value="1"/>
</dbReference>
<organism evidence="3 4">
    <name type="scientific">Clostridium formicaceticum</name>
    <dbReference type="NCBI Taxonomy" id="1497"/>
    <lineage>
        <taxon>Bacteria</taxon>
        <taxon>Bacillati</taxon>
        <taxon>Bacillota</taxon>
        <taxon>Clostridia</taxon>
        <taxon>Eubacteriales</taxon>
        <taxon>Clostridiaceae</taxon>
        <taxon>Clostridium</taxon>
    </lineage>
</organism>
<dbReference type="RefSeq" id="WP_081561862.1">
    <property type="nucleotide sequence ID" value="NZ_CP017603.1"/>
</dbReference>
<keyword evidence="3" id="KW-0808">Transferase</keyword>
<evidence type="ECO:0000259" key="2">
    <source>
        <dbReference type="PROSITE" id="PS50206"/>
    </source>
</evidence>
<dbReference type="SMART" id="SM00450">
    <property type="entry name" value="RHOD"/>
    <property type="match status" value="1"/>
</dbReference>
<accession>A0AAC9RHV8</accession>
<keyword evidence="1" id="KW-0812">Transmembrane</keyword>
<dbReference type="GO" id="GO:0004792">
    <property type="term" value="F:thiosulfate-cyanide sulfurtransferase activity"/>
    <property type="evidence" value="ECO:0007669"/>
    <property type="project" value="UniProtKB-EC"/>
</dbReference>
<dbReference type="Pfam" id="PF00581">
    <property type="entry name" value="Rhodanese"/>
    <property type="match status" value="1"/>
</dbReference>
<dbReference type="AlphaFoldDB" id="A0AAC9RHV8"/>
<feature type="domain" description="Rhodanese" evidence="2">
    <location>
        <begin position="60"/>
        <end position="145"/>
    </location>
</feature>
<feature type="transmembrane region" description="Helical" evidence="1">
    <location>
        <begin position="12"/>
        <end position="30"/>
    </location>
</feature>
<protein>
    <submittedName>
        <fullName evidence="3">Thiosulfate sulfurtransferase PspE</fullName>
        <ecNumber evidence="3">2.8.1.1</ecNumber>
    </submittedName>
</protein>
<dbReference type="Proteomes" id="UP000192478">
    <property type="component" value="Chromosome"/>
</dbReference>
<evidence type="ECO:0000313" key="3">
    <source>
        <dbReference type="EMBL" id="ARE85780.1"/>
    </source>
</evidence>
<gene>
    <name evidence="3" type="primary">pspE</name>
    <name evidence="3" type="ORF">CLFO_00960</name>
</gene>
<dbReference type="InterPro" id="IPR050229">
    <property type="entry name" value="GlpE_sulfurtransferase"/>
</dbReference>
<evidence type="ECO:0000256" key="1">
    <source>
        <dbReference type="SAM" id="Phobius"/>
    </source>
</evidence>
<dbReference type="SUPFAM" id="SSF52821">
    <property type="entry name" value="Rhodanese/Cell cycle control phosphatase"/>
    <property type="match status" value="1"/>
</dbReference>
<dbReference type="PANTHER" id="PTHR43031:SF16">
    <property type="entry name" value="OXIDOREDUCTASE"/>
    <property type="match status" value="1"/>
</dbReference>